<feature type="region of interest" description="Disordered" evidence="12">
    <location>
        <begin position="508"/>
        <end position="537"/>
    </location>
</feature>
<feature type="domain" description="XPG-I" evidence="13">
    <location>
        <begin position="796"/>
        <end position="865"/>
    </location>
</feature>
<keyword evidence="16" id="KW-1185">Reference proteome</keyword>
<dbReference type="FunCoup" id="A0A448YIM0">
    <property type="interactions" value="529"/>
</dbReference>
<dbReference type="PROSITE" id="PS00842">
    <property type="entry name" value="XPG_2"/>
    <property type="match status" value="1"/>
</dbReference>
<dbReference type="STRING" id="13370.A0A448YIM0"/>
<sequence>MGVHELWDIVGPTARPVRLEALRNKRLAVDASIWIYQFLKAVRDKEGNPMRNAHIVGFFRRICKLLYFGIKPVFIFDGGVPLLKKDTIRKRKERREGQRESTERTAHRLLAKRLQRVAELRNSSSRDDDGTGKVRARSSALKKEVPIGELEFGEYYDDHNYLGGEDNTPKQAKEQESRIFRRQDDYDLPQIDEFKVDKNDERMVTDYEYDRLTNDVQEDMDRIDLENIDPKSAEFDKLPLSTQYIVLSHLRLRSRLRMGYTKDQLEALFPDSMEFSKFQIQMVQKRNYFTQRMMNVSGMDKEDPNVIHRRIVGEKDREYSLQRTEGGYVLSINKENENEGRDVANAISVEEEEKEDESDESGTEEIEGEVDDEIEDQEDDSSDSSIQWEDVLDSPPIRLSKSGLPVAPSVSHPTLHESVTAFMDPSIHNGGSLFVEGAVEGIEKEDAIMEKIKSLYEYADKQRTGPKKAPTPKVSEVQDGVDVSTVPEISEVVETSSSEVIYDTPVSATAPVNPTVSDANQSVASSLRDASADVPTEQLKRAIEESKKDYLDMLEKEKDPFKPVSAESKQPPIILDKRSLEKSLKLPKFGESLLARKGPESKPKALPLPDWFENTKTDSTRQRFEPDIGVNRSVSLRQETEDEKAGLHKFVEVEDLLSESDDDEVEGGEKDQPIVLSDEEEKSIEDVPDKTDMSVDVQEKAPERPPQSVTDLLVHPKTDIDYEFSEDEEEQLHQNLEEEEAAYGKFVDQLSGKSSKLGSMWSMDEEVKLQEQLRKQKRDSDEVSTNMILDVQDLLSRFGIPFITAPMEAEAQCAELEGLQLVDGIVTDDSDCFLFGGGKIYKNMFNEKNYVECYQLEDIERDMGLKRLQLIEIAIMLGSDYTEGLKGVGKVTAVEILAEFKNLENFRKWWVDYQNGEIDKSRDNRIRKKLRKQLGKSLYLNEDFPSQDIYEAYLHPEVDHDKTAFKWGYPNLDKLRTFMMYNVGWPQSKVDQILLPIIKDLNKPQQTIEEFFPVELVRKRREIMMGKRLREATGKLRGEDDGGDGGAAEHAREHSNSSKRSKRA</sequence>
<feature type="compositionally biased region" description="Polar residues" evidence="12">
    <location>
        <begin position="508"/>
        <end position="525"/>
    </location>
</feature>
<accession>A0A448YIM0</accession>
<keyword evidence="6" id="KW-0255">Endonuclease</keyword>
<dbReference type="InterPro" id="IPR006085">
    <property type="entry name" value="XPG_DNA_repair_N"/>
</dbReference>
<dbReference type="PROSITE" id="PS00841">
    <property type="entry name" value="XPG_1"/>
    <property type="match status" value="1"/>
</dbReference>
<feature type="compositionally biased region" description="Basic and acidic residues" evidence="12">
    <location>
        <begin position="613"/>
        <end position="626"/>
    </location>
</feature>
<evidence type="ECO:0000313" key="16">
    <source>
        <dbReference type="Proteomes" id="UP000290900"/>
    </source>
</evidence>
<dbReference type="Proteomes" id="UP000290900">
    <property type="component" value="Unassembled WGS sequence"/>
</dbReference>
<feature type="domain" description="XPG N-terminal" evidence="14">
    <location>
        <begin position="1"/>
        <end position="98"/>
    </location>
</feature>
<dbReference type="InterPro" id="IPR019974">
    <property type="entry name" value="XPG_CS"/>
</dbReference>
<organism evidence="15 16">
    <name type="scientific">Brettanomyces naardenensis</name>
    <name type="common">Yeast</name>
    <dbReference type="NCBI Taxonomy" id="13370"/>
    <lineage>
        <taxon>Eukaryota</taxon>
        <taxon>Fungi</taxon>
        <taxon>Dikarya</taxon>
        <taxon>Ascomycota</taxon>
        <taxon>Saccharomycotina</taxon>
        <taxon>Pichiomycetes</taxon>
        <taxon>Pichiales</taxon>
        <taxon>Pichiaceae</taxon>
        <taxon>Brettanomyces</taxon>
    </lineage>
</organism>
<keyword evidence="5" id="KW-0479">Metal-binding</keyword>
<dbReference type="Pfam" id="PF00867">
    <property type="entry name" value="XPG_I"/>
    <property type="match status" value="1"/>
</dbReference>
<dbReference type="GO" id="GO:0005634">
    <property type="term" value="C:nucleus"/>
    <property type="evidence" value="ECO:0007669"/>
    <property type="project" value="UniProtKB-SubCell"/>
</dbReference>
<dbReference type="PANTHER" id="PTHR16171:SF7">
    <property type="entry name" value="DNA REPAIR PROTEIN RAD2"/>
    <property type="match status" value="1"/>
</dbReference>
<gene>
    <name evidence="15" type="ORF">BRENAR_LOCUS1482</name>
</gene>
<dbReference type="InterPro" id="IPR036279">
    <property type="entry name" value="5-3_exonuclease_C_sf"/>
</dbReference>
<evidence type="ECO:0000259" key="14">
    <source>
        <dbReference type="SMART" id="SM00485"/>
    </source>
</evidence>
<comment type="cofactor">
    <cofactor evidence="1">
        <name>Mg(2+)</name>
        <dbReference type="ChEBI" id="CHEBI:18420"/>
    </cofactor>
</comment>
<dbReference type="GO" id="GO:0046872">
    <property type="term" value="F:metal ion binding"/>
    <property type="evidence" value="ECO:0007669"/>
    <property type="project" value="UniProtKB-KW"/>
</dbReference>
<evidence type="ECO:0000256" key="6">
    <source>
        <dbReference type="ARBA" id="ARBA00022759"/>
    </source>
</evidence>
<keyword evidence="7" id="KW-0227">DNA damage</keyword>
<comment type="similarity">
    <text evidence="3">Belongs to the XPG/RAD2 endonuclease family. XPG subfamily.</text>
</comment>
<dbReference type="EMBL" id="CAACVR010000006">
    <property type="protein sequence ID" value="VEU20747.1"/>
    <property type="molecule type" value="Genomic_DNA"/>
</dbReference>
<keyword evidence="9" id="KW-0460">Magnesium</keyword>
<comment type="subcellular location">
    <subcellularLocation>
        <location evidence="2">Nucleus</location>
    </subcellularLocation>
</comment>
<protein>
    <submittedName>
        <fullName evidence="15">DEKNAAC101557</fullName>
    </submittedName>
</protein>
<evidence type="ECO:0000259" key="13">
    <source>
        <dbReference type="SMART" id="SM00484"/>
    </source>
</evidence>
<dbReference type="Pfam" id="PF00752">
    <property type="entry name" value="XPG_N"/>
    <property type="match status" value="1"/>
</dbReference>
<dbReference type="SUPFAM" id="SSF47807">
    <property type="entry name" value="5' to 3' exonuclease, C-terminal subdomain"/>
    <property type="match status" value="1"/>
</dbReference>
<dbReference type="InterPro" id="IPR008918">
    <property type="entry name" value="HhH2"/>
</dbReference>
<feature type="region of interest" description="Disordered" evidence="12">
    <location>
        <begin position="340"/>
        <end position="389"/>
    </location>
</feature>
<feature type="compositionally biased region" description="Basic and acidic residues" evidence="12">
    <location>
        <begin position="643"/>
        <end position="652"/>
    </location>
</feature>
<name>A0A448YIM0_BRENA</name>
<dbReference type="GO" id="GO:0016788">
    <property type="term" value="F:hydrolase activity, acting on ester bonds"/>
    <property type="evidence" value="ECO:0007669"/>
    <property type="project" value="InterPro"/>
</dbReference>
<dbReference type="PRINTS" id="PR00853">
    <property type="entry name" value="XPGRADSUPER"/>
</dbReference>
<dbReference type="PANTHER" id="PTHR16171">
    <property type="entry name" value="DNA REPAIR PROTEIN COMPLEMENTING XP-G CELLS-RELATED"/>
    <property type="match status" value="1"/>
</dbReference>
<keyword evidence="8" id="KW-0378">Hydrolase</keyword>
<dbReference type="InterPro" id="IPR006084">
    <property type="entry name" value="XPG/Rad2"/>
</dbReference>
<dbReference type="FunFam" id="3.40.50.1010:FF:000061">
    <property type="entry name" value="Single-stranded DNA endonuclease (Eurofung)"/>
    <property type="match status" value="1"/>
</dbReference>
<evidence type="ECO:0000256" key="4">
    <source>
        <dbReference type="ARBA" id="ARBA00022722"/>
    </source>
</evidence>
<dbReference type="SUPFAM" id="SSF88723">
    <property type="entry name" value="PIN domain-like"/>
    <property type="match status" value="1"/>
</dbReference>
<keyword evidence="11" id="KW-0539">Nucleus</keyword>
<dbReference type="AlphaFoldDB" id="A0A448YIM0"/>
<evidence type="ECO:0000256" key="11">
    <source>
        <dbReference type="ARBA" id="ARBA00023242"/>
    </source>
</evidence>
<dbReference type="InterPro" id="IPR001044">
    <property type="entry name" value="XPG/Rad2_eukaryotes"/>
</dbReference>
<feature type="compositionally biased region" description="Basic and acidic residues" evidence="12">
    <location>
        <begin position="1029"/>
        <end position="1040"/>
    </location>
</feature>
<dbReference type="Gene3D" id="1.10.150.20">
    <property type="entry name" value="5' to 3' exonuclease, C-terminal subdomain"/>
    <property type="match status" value="1"/>
</dbReference>
<evidence type="ECO:0000256" key="12">
    <source>
        <dbReference type="SAM" id="MobiDB-lite"/>
    </source>
</evidence>
<dbReference type="SMART" id="SM00484">
    <property type="entry name" value="XPGI"/>
    <property type="match status" value="1"/>
</dbReference>
<evidence type="ECO:0000256" key="3">
    <source>
        <dbReference type="ARBA" id="ARBA00005283"/>
    </source>
</evidence>
<dbReference type="SMART" id="SM00485">
    <property type="entry name" value="XPGN"/>
    <property type="match status" value="1"/>
</dbReference>
<evidence type="ECO:0000256" key="10">
    <source>
        <dbReference type="ARBA" id="ARBA00023204"/>
    </source>
</evidence>
<dbReference type="Gene3D" id="3.40.50.1010">
    <property type="entry name" value="5'-nuclease"/>
    <property type="match status" value="2"/>
</dbReference>
<feature type="compositionally biased region" description="Basic and acidic residues" evidence="12">
    <location>
        <begin position="1047"/>
        <end position="1056"/>
    </location>
</feature>
<evidence type="ECO:0000256" key="7">
    <source>
        <dbReference type="ARBA" id="ARBA00022763"/>
    </source>
</evidence>
<proteinExistence type="inferred from homology"/>
<evidence type="ECO:0000313" key="15">
    <source>
        <dbReference type="EMBL" id="VEU20747.1"/>
    </source>
</evidence>
<dbReference type="CDD" id="cd09868">
    <property type="entry name" value="PIN_XPG_RAD2"/>
    <property type="match status" value="2"/>
</dbReference>
<feature type="compositionally biased region" description="Acidic residues" evidence="12">
    <location>
        <begin position="653"/>
        <end position="666"/>
    </location>
</feature>
<reference evidence="15 16" key="1">
    <citation type="submission" date="2018-12" db="EMBL/GenBank/DDBJ databases">
        <authorList>
            <person name="Tiukova I."/>
            <person name="Dainat J."/>
        </authorList>
    </citation>
    <scope>NUCLEOTIDE SEQUENCE [LARGE SCALE GENOMIC DNA]</scope>
</reference>
<dbReference type="GO" id="GO:0004520">
    <property type="term" value="F:DNA endonuclease activity"/>
    <property type="evidence" value="ECO:0007669"/>
    <property type="project" value="TreeGrafter"/>
</dbReference>
<feature type="region of interest" description="Disordered" evidence="12">
    <location>
        <begin position="1029"/>
        <end position="1064"/>
    </location>
</feature>
<dbReference type="InParanoid" id="A0A448YIM0"/>
<keyword evidence="4" id="KW-0540">Nuclease</keyword>
<evidence type="ECO:0000256" key="1">
    <source>
        <dbReference type="ARBA" id="ARBA00001946"/>
    </source>
</evidence>
<evidence type="ECO:0000256" key="9">
    <source>
        <dbReference type="ARBA" id="ARBA00022842"/>
    </source>
</evidence>
<evidence type="ECO:0000256" key="8">
    <source>
        <dbReference type="ARBA" id="ARBA00022801"/>
    </source>
</evidence>
<dbReference type="CDD" id="cd09904">
    <property type="entry name" value="H3TH_XPG"/>
    <property type="match status" value="1"/>
</dbReference>
<dbReference type="PRINTS" id="PR00066">
    <property type="entry name" value="XRODRMPGMNTG"/>
</dbReference>
<evidence type="ECO:0000256" key="2">
    <source>
        <dbReference type="ARBA" id="ARBA00004123"/>
    </source>
</evidence>
<dbReference type="InterPro" id="IPR006086">
    <property type="entry name" value="XPG-I_dom"/>
</dbReference>
<evidence type="ECO:0000256" key="5">
    <source>
        <dbReference type="ARBA" id="ARBA00022723"/>
    </source>
</evidence>
<feature type="region of interest" description="Disordered" evidence="12">
    <location>
        <begin position="461"/>
        <end position="482"/>
    </location>
</feature>
<feature type="compositionally biased region" description="Basic and acidic residues" evidence="12">
    <location>
        <begin position="684"/>
        <end position="703"/>
    </location>
</feature>
<dbReference type="OrthoDB" id="31113at2759"/>
<feature type="compositionally biased region" description="Acidic residues" evidence="12">
    <location>
        <begin position="349"/>
        <end position="382"/>
    </location>
</feature>
<keyword evidence="10" id="KW-0234">DNA repair</keyword>
<dbReference type="GO" id="GO:0006289">
    <property type="term" value="P:nucleotide-excision repair"/>
    <property type="evidence" value="ECO:0007669"/>
    <property type="project" value="InterPro"/>
</dbReference>
<feature type="region of interest" description="Disordered" evidence="12">
    <location>
        <begin position="595"/>
        <end position="709"/>
    </location>
</feature>
<dbReference type="InterPro" id="IPR029060">
    <property type="entry name" value="PIN-like_dom_sf"/>
</dbReference>
<dbReference type="GO" id="GO:0003697">
    <property type="term" value="F:single-stranded DNA binding"/>
    <property type="evidence" value="ECO:0007669"/>
    <property type="project" value="InterPro"/>
</dbReference>
<dbReference type="SMART" id="SM00279">
    <property type="entry name" value="HhH2"/>
    <property type="match status" value="1"/>
</dbReference>